<dbReference type="AlphaFoldDB" id="A0A6J4URV4"/>
<sequence length="165" mass="17439">MIGQDRDPKHATQAAAIPPELLVRRDRSIRLERGGKVYATDGLVGLLKHVVVDKATGELVSLAIAVDGQPRPILMPIGLVDKTAGTAVFLTMSRAQFQSGAPRAPQYDKGRFAAANLKTLLAKATAATGRDPRRAIARAGRDFLETPPVSLVEPAGLVNRAEGAA</sequence>
<evidence type="ECO:0008006" key="2">
    <source>
        <dbReference type="Google" id="ProtNLM"/>
    </source>
</evidence>
<accession>A0A6J4URV4</accession>
<dbReference type="GO" id="GO:0030077">
    <property type="term" value="C:plasma membrane light-harvesting complex"/>
    <property type="evidence" value="ECO:0007669"/>
    <property type="project" value="InterPro"/>
</dbReference>
<dbReference type="GO" id="GO:0019684">
    <property type="term" value="P:photosynthesis, light reaction"/>
    <property type="evidence" value="ECO:0007669"/>
    <property type="project" value="InterPro"/>
</dbReference>
<dbReference type="Gene3D" id="3.90.50.10">
    <property type="entry name" value="Photosynthetic Reaction Center, subunit H, domain 2"/>
    <property type="match status" value="1"/>
</dbReference>
<dbReference type="InterPro" id="IPR011033">
    <property type="entry name" value="PRC_barrel-like_sf"/>
</dbReference>
<protein>
    <recommendedName>
        <fullName evidence="2">PRC-barrel domain-containing protein</fullName>
    </recommendedName>
</protein>
<reference evidence="1" key="1">
    <citation type="submission" date="2020-02" db="EMBL/GenBank/DDBJ databases">
        <authorList>
            <person name="Meier V. D."/>
        </authorList>
    </citation>
    <scope>NUCLEOTIDE SEQUENCE</scope>
    <source>
        <strain evidence="1">AVDCRST_MAG73</strain>
    </source>
</reference>
<evidence type="ECO:0000313" key="1">
    <source>
        <dbReference type="EMBL" id="CAA9558733.1"/>
    </source>
</evidence>
<dbReference type="EMBL" id="CADCWE010000231">
    <property type="protein sequence ID" value="CAA9558733.1"/>
    <property type="molecule type" value="Genomic_DNA"/>
</dbReference>
<gene>
    <name evidence="1" type="ORF">AVDCRST_MAG73-3440</name>
</gene>
<dbReference type="InterPro" id="IPR014747">
    <property type="entry name" value="Bac_photo_RC_H_C"/>
</dbReference>
<name>A0A6J4URV4_9BACT</name>
<proteinExistence type="predicted"/>
<organism evidence="1">
    <name type="scientific">uncultured Thermomicrobiales bacterium</name>
    <dbReference type="NCBI Taxonomy" id="1645740"/>
    <lineage>
        <taxon>Bacteria</taxon>
        <taxon>Pseudomonadati</taxon>
        <taxon>Thermomicrobiota</taxon>
        <taxon>Thermomicrobia</taxon>
        <taxon>Thermomicrobiales</taxon>
        <taxon>environmental samples</taxon>
    </lineage>
</organism>
<dbReference type="SUPFAM" id="SSF50346">
    <property type="entry name" value="PRC-barrel domain"/>
    <property type="match status" value="1"/>
</dbReference>